<evidence type="ECO:0000256" key="3">
    <source>
        <dbReference type="ARBA" id="ARBA00022833"/>
    </source>
</evidence>
<dbReference type="Proteomes" id="UP000288805">
    <property type="component" value="Unassembled WGS sequence"/>
</dbReference>
<feature type="region of interest" description="Disordered" evidence="5">
    <location>
        <begin position="166"/>
        <end position="207"/>
    </location>
</feature>
<feature type="compositionally biased region" description="Basic and acidic residues" evidence="5">
    <location>
        <begin position="343"/>
        <end position="359"/>
    </location>
</feature>
<dbReference type="Gene3D" id="3.30.1370.210">
    <property type="match status" value="1"/>
</dbReference>
<feature type="compositionally biased region" description="Polar residues" evidence="5">
    <location>
        <begin position="764"/>
        <end position="782"/>
    </location>
</feature>
<evidence type="ECO:0000313" key="8">
    <source>
        <dbReference type="Proteomes" id="UP000288805"/>
    </source>
</evidence>
<feature type="compositionally biased region" description="Basic residues" evidence="5">
    <location>
        <begin position="166"/>
        <end position="182"/>
    </location>
</feature>
<dbReference type="InterPro" id="IPR000571">
    <property type="entry name" value="Znf_CCCH"/>
</dbReference>
<keyword evidence="1 4" id="KW-0479">Metal-binding</keyword>
<feature type="domain" description="C3H1-type" evidence="6">
    <location>
        <begin position="225"/>
        <end position="252"/>
    </location>
</feature>
<protein>
    <submittedName>
        <fullName evidence="7">Zinc finger CCCH domain-containing protein 55</fullName>
    </submittedName>
</protein>
<evidence type="ECO:0000259" key="6">
    <source>
        <dbReference type="PROSITE" id="PS50103"/>
    </source>
</evidence>
<feature type="compositionally biased region" description="Basic and acidic residues" evidence="5">
    <location>
        <begin position="264"/>
        <end position="273"/>
    </location>
</feature>
<organism evidence="7 8">
    <name type="scientific">Vitis vinifera</name>
    <name type="common">Grape</name>
    <dbReference type="NCBI Taxonomy" id="29760"/>
    <lineage>
        <taxon>Eukaryota</taxon>
        <taxon>Viridiplantae</taxon>
        <taxon>Streptophyta</taxon>
        <taxon>Embryophyta</taxon>
        <taxon>Tracheophyta</taxon>
        <taxon>Spermatophyta</taxon>
        <taxon>Magnoliopsida</taxon>
        <taxon>eudicotyledons</taxon>
        <taxon>Gunneridae</taxon>
        <taxon>Pentapetalae</taxon>
        <taxon>rosids</taxon>
        <taxon>Vitales</taxon>
        <taxon>Vitaceae</taxon>
        <taxon>Viteae</taxon>
        <taxon>Vitis</taxon>
    </lineage>
</organism>
<proteinExistence type="predicted"/>
<gene>
    <name evidence="7" type="primary">Os08g0135800</name>
    <name evidence="7" type="ORF">CK203_037639</name>
</gene>
<dbReference type="SUPFAM" id="SSF90229">
    <property type="entry name" value="CCCH zinc finger"/>
    <property type="match status" value="1"/>
</dbReference>
<name>A0A438HKU7_VITVI</name>
<dbReference type="InterPro" id="IPR041367">
    <property type="entry name" value="Znf-CCCH_4"/>
</dbReference>
<feature type="domain" description="C3H1-type" evidence="6">
    <location>
        <begin position="316"/>
        <end position="343"/>
    </location>
</feature>
<dbReference type="AlphaFoldDB" id="A0A438HKU7"/>
<dbReference type="PROSITE" id="PS50103">
    <property type="entry name" value="ZF_C3H1"/>
    <property type="match status" value="3"/>
</dbReference>
<dbReference type="Pfam" id="PF18044">
    <property type="entry name" value="zf-CCCH_4"/>
    <property type="match status" value="1"/>
</dbReference>
<dbReference type="SMART" id="SM00356">
    <property type="entry name" value="ZnF_C3H1"/>
    <property type="match status" value="3"/>
</dbReference>
<feature type="zinc finger region" description="C3H1-type" evidence="4">
    <location>
        <begin position="363"/>
        <end position="390"/>
    </location>
</feature>
<dbReference type="InterPro" id="IPR036855">
    <property type="entry name" value="Znf_CCCH_sf"/>
</dbReference>
<evidence type="ECO:0000256" key="2">
    <source>
        <dbReference type="ARBA" id="ARBA00022771"/>
    </source>
</evidence>
<evidence type="ECO:0000313" key="7">
    <source>
        <dbReference type="EMBL" id="RVW85029.1"/>
    </source>
</evidence>
<feature type="region of interest" description="Disordered" evidence="5">
    <location>
        <begin position="336"/>
        <end position="359"/>
    </location>
</feature>
<dbReference type="EMBL" id="QGNW01000208">
    <property type="protein sequence ID" value="RVW85029.1"/>
    <property type="molecule type" value="Genomic_DNA"/>
</dbReference>
<feature type="zinc finger region" description="C3H1-type" evidence="4">
    <location>
        <begin position="225"/>
        <end position="252"/>
    </location>
</feature>
<dbReference type="PANTHER" id="PTHR36886">
    <property type="entry name" value="PROTEIN FRIGIDA-ESSENTIAL 1"/>
    <property type="match status" value="1"/>
</dbReference>
<dbReference type="Gene3D" id="4.10.1000.10">
    <property type="entry name" value="Zinc finger, CCCH-type"/>
    <property type="match status" value="1"/>
</dbReference>
<feature type="region of interest" description="Disordered" evidence="5">
    <location>
        <begin position="754"/>
        <end position="782"/>
    </location>
</feature>
<feature type="region of interest" description="Disordered" evidence="5">
    <location>
        <begin position="388"/>
        <end position="417"/>
    </location>
</feature>
<dbReference type="PANTHER" id="PTHR36886:SF8">
    <property type="entry name" value="ZINC FINGER CCCH DOMAIN-CONTAINING PROTEIN 38"/>
    <property type="match status" value="1"/>
</dbReference>
<dbReference type="GO" id="GO:0008270">
    <property type="term" value="F:zinc ion binding"/>
    <property type="evidence" value="ECO:0007669"/>
    <property type="project" value="UniProtKB-KW"/>
</dbReference>
<comment type="caution">
    <text evidence="7">The sequence shown here is derived from an EMBL/GenBank/DDBJ whole genome shotgun (WGS) entry which is preliminary data.</text>
</comment>
<reference evidence="7 8" key="1">
    <citation type="journal article" date="2018" name="PLoS Genet.">
        <title>Population sequencing reveals clonal diversity and ancestral inbreeding in the grapevine cultivar Chardonnay.</title>
        <authorList>
            <person name="Roach M.J."/>
            <person name="Johnson D.L."/>
            <person name="Bohlmann J."/>
            <person name="van Vuuren H.J."/>
            <person name="Jones S.J."/>
            <person name="Pretorius I.S."/>
            <person name="Schmidt S.A."/>
            <person name="Borneman A.R."/>
        </authorList>
    </citation>
    <scope>NUCLEOTIDE SEQUENCE [LARGE SCALE GENOMIC DNA]</scope>
    <source>
        <strain evidence="8">cv. Chardonnay</strain>
        <tissue evidence="7">Leaf</tissue>
    </source>
</reference>
<keyword evidence="2 4" id="KW-0863">Zinc-finger</keyword>
<feature type="compositionally biased region" description="Polar residues" evidence="5">
    <location>
        <begin position="455"/>
        <end position="473"/>
    </location>
</feature>
<dbReference type="InterPro" id="IPR052650">
    <property type="entry name" value="Zinc_finger_CCCH"/>
</dbReference>
<dbReference type="Pfam" id="PF00642">
    <property type="entry name" value="zf-CCCH"/>
    <property type="match status" value="2"/>
</dbReference>
<feature type="domain" description="C3H1-type" evidence="6">
    <location>
        <begin position="363"/>
        <end position="390"/>
    </location>
</feature>
<evidence type="ECO:0000256" key="1">
    <source>
        <dbReference type="ARBA" id="ARBA00022723"/>
    </source>
</evidence>
<evidence type="ECO:0000256" key="4">
    <source>
        <dbReference type="PROSITE-ProRule" id="PRU00723"/>
    </source>
</evidence>
<keyword evidence="3 4" id="KW-0862">Zinc</keyword>
<evidence type="ECO:0000256" key="5">
    <source>
        <dbReference type="SAM" id="MobiDB-lite"/>
    </source>
</evidence>
<feature type="region of interest" description="Disordered" evidence="5">
    <location>
        <begin position="455"/>
        <end position="487"/>
    </location>
</feature>
<sequence length="1052" mass="117264">MSGSVRKRKSKWDLKEESQFAKISSNNVKAGDSNLDDWSDLEANDGLKSNDNFELDSWEPLSGNGGAQKDVRDNREFNEVSETMRGWVADNSYSMRTSPSFDGRVQKRYGRSPRNNWRQSNRLWFAVRFEVGSDIKAAIRAGWVDYNVNPCQIHLSTCPTHAKLNLRGRSRSRSRSRGRSKTLGRSVSSSRSWSRSRSRSLSRSPHVDFKRDSYGFSERSRNGSGVSSQRCRDFVAGRCSRGSQCRFLHQDNLNYRDGGRSEIDQAESWESRQEHRRASRYADAEGPIDYPRDKVARGGYGNQYDGEKDVPVRNNSRSNVRCNDFLKGKCHRGSSCKFSHHGASGDRYDRHDRDHERKREPHRVGGILCKYFAMGKCFNGDRCRFSHDDPPCDSPEGRPRDGKWGHNLDDENKPWEDTKWNGAAALDIAKSSEWGSNDNGNKNFTDSMVADKSIGNSWGQSLDNENKPWATSASKDKASEGDSWGSSHWRARSNIANTGIPELMSSAKLSVKEEPLLTPLGSQAQTLNGISRPAHEQNIMQDTSSLQLATSFMRPTVSGDSYVQQHLGKSGDNTAMVDGSSHDRVNFSVHTLHVPRQSFNKDGDNLGSQPPLSFNETSQSQHMCNLNPLNGHTIDLNGPVQRINSPLNLQSQTQCCQGESVETPEMMECKVPQVISGTPRNFITNNPVGQMSSLSESLAQVFGNGQQLLQPYAVLNTPNSMDLVSSHSNTAGLVPSITSMTVQPNAATCFQEQYQAESLEPSKPGSSSQPHGYSLNPSEQKTLVPSKGFSLSMMSASAGTNSAEMIKIGNSEDEHCKSPKMKQQEPVANSEVKGNIKEVAEECKQELEKGHLENLDADGGVDEGNRIKDEKGMRIFKNALVEFVKEILKPTWKEGQMSREVHKTIVKKVVDKVTGESSFSVASVFMEVNFLAEVKCFLLANSLHKWKVPPGRLDGKYFHGICGEISEELGFVDHRDVIVPQIFLLPFVLSDLLWVKAYFNLELWDMVKLQRLFSRSSDILQSDPIAESWYWGSSSATSCKPLGSVLGSVQVN</sequence>
<feature type="region of interest" description="Disordered" evidence="5">
    <location>
        <begin position="264"/>
        <end position="313"/>
    </location>
</feature>
<feature type="zinc finger region" description="C3H1-type" evidence="4">
    <location>
        <begin position="316"/>
        <end position="343"/>
    </location>
</feature>
<accession>A0A438HKU7</accession>